<evidence type="ECO:0000256" key="3">
    <source>
        <dbReference type="ARBA" id="ARBA00022989"/>
    </source>
</evidence>
<evidence type="ECO:0000259" key="6">
    <source>
        <dbReference type="Pfam" id="PF01061"/>
    </source>
</evidence>
<evidence type="ECO:0000313" key="7">
    <source>
        <dbReference type="EMBL" id="CAD7279705.1"/>
    </source>
</evidence>
<accession>A0A7R9BSA6</accession>
<name>A0A7R9BSA6_9CRUS</name>
<evidence type="ECO:0000313" key="8">
    <source>
        <dbReference type="Proteomes" id="UP000678499"/>
    </source>
</evidence>
<feature type="transmembrane region" description="Helical" evidence="5">
    <location>
        <begin position="33"/>
        <end position="54"/>
    </location>
</feature>
<evidence type="ECO:0000256" key="2">
    <source>
        <dbReference type="ARBA" id="ARBA00022692"/>
    </source>
</evidence>
<evidence type="ECO:0000256" key="4">
    <source>
        <dbReference type="ARBA" id="ARBA00023136"/>
    </source>
</evidence>
<sequence>MPTSIGGFIRFAGYMISCMSTSITMALSLAPPIIVPFMLFGGFFLNSASIPVYFEWLKWLSWFLYGYESLAVNQWSNVGSISCSAHNNATGTCLFQDGPSVLSYYNFDPVS</sequence>
<dbReference type="GO" id="GO:0016020">
    <property type="term" value="C:membrane"/>
    <property type="evidence" value="ECO:0007669"/>
    <property type="project" value="UniProtKB-SubCell"/>
</dbReference>
<dbReference type="Pfam" id="PF01061">
    <property type="entry name" value="ABC2_membrane"/>
    <property type="match status" value="1"/>
</dbReference>
<proteinExistence type="predicted"/>
<evidence type="ECO:0000256" key="5">
    <source>
        <dbReference type="SAM" id="Phobius"/>
    </source>
</evidence>
<dbReference type="InterPro" id="IPR013525">
    <property type="entry name" value="ABC2_TM"/>
</dbReference>
<keyword evidence="3 5" id="KW-1133">Transmembrane helix</keyword>
<reference evidence="7" key="1">
    <citation type="submission" date="2020-11" db="EMBL/GenBank/DDBJ databases">
        <authorList>
            <person name="Tran Van P."/>
        </authorList>
    </citation>
    <scope>NUCLEOTIDE SEQUENCE</scope>
</reference>
<dbReference type="OrthoDB" id="6377128at2759"/>
<evidence type="ECO:0000256" key="1">
    <source>
        <dbReference type="ARBA" id="ARBA00004141"/>
    </source>
</evidence>
<organism evidence="7">
    <name type="scientific">Notodromas monacha</name>
    <dbReference type="NCBI Taxonomy" id="399045"/>
    <lineage>
        <taxon>Eukaryota</taxon>
        <taxon>Metazoa</taxon>
        <taxon>Ecdysozoa</taxon>
        <taxon>Arthropoda</taxon>
        <taxon>Crustacea</taxon>
        <taxon>Oligostraca</taxon>
        <taxon>Ostracoda</taxon>
        <taxon>Podocopa</taxon>
        <taxon>Podocopida</taxon>
        <taxon>Cypridocopina</taxon>
        <taxon>Cypridoidea</taxon>
        <taxon>Cyprididae</taxon>
        <taxon>Notodromas</taxon>
    </lineage>
</organism>
<gene>
    <name evidence="7" type="ORF">NMOB1V02_LOCUS7373</name>
</gene>
<comment type="subcellular location">
    <subcellularLocation>
        <location evidence="1">Membrane</location>
        <topology evidence="1">Multi-pass membrane protein</topology>
    </subcellularLocation>
</comment>
<dbReference type="GO" id="GO:0140359">
    <property type="term" value="F:ABC-type transporter activity"/>
    <property type="evidence" value="ECO:0007669"/>
    <property type="project" value="InterPro"/>
</dbReference>
<dbReference type="Proteomes" id="UP000678499">
    <property type="component" value="Unassembled WGS sequence"/>
</dbReference>
<feature type="transmembrane region" description="Helical" evidence="5">
    <location>
        <begin position="7"/>
        <end position="27"/>
    </location>
</feature>
<dbReference type="AlphaFoldDB" id="A0A7R9BSA6"/>
<dbReference type="EMBL" id="OA883794">
    <property type="protein sequence ID" value="CAD7279705.1"/>
    <property type="molecule type" value="Genomic_DNA"/>
</dbReference>
<protein>
    <recommendedName>
        <fullName evidence="6">ABC-2 type transporter transmembrane domain-containing protein</fullName>
    </recommendedName>
</protein>
<keyword evidence="4 5" id="KW-0472">Membrane</keyword>
<keyword evidence="8" id="KW-1185">Reference proteome</keyword>
<dbReference type="EMBL" id="CAJPEX010001757">
    <property type="protein sequence ID" value="CAG0919857.1"/>
    <property type="molecule type" value="Genomic_DNA"/>
</dbReference>
<keyword evidence="2 5" id="KW-0812">Transmembrane</keyword>
<feature type="domain" description="ABC-2 type transporter transmembrane" evidence="6">
    <location>
        <begin position="11"/>
        <end position="75"/>
    </location>
</feature>